<dbReference type="InterPro" id="IPR007267">
    <property type="entry name" value="GtrA_DPMS_TM"/>
</dbReference>
<name>A0A919F9G1_9XANT</name>
<keyword evidence="3 6" id="KW-0812">Transmembrane</keyword>
<dbReference type="PANTHER" id="PTHR38459:SF1">
    <property type="entry name" value="PROPHAGE BACTOPRENOL-LINKED GLUCOSE TRANSLOCASE HOMOLOG"/>
    <property type="match status" value="1"/>
</dbReference>
<protein>
    <recommendedName>
        <fullName evidence="7">GtrA/DPMS transmembrane domain-containing protein</fullName>
    </recommendedName>
</protein>
<feature type="transmembrane region" description="Helical" evidence="6">
    <location>
        <begin position="20"/>
        <end position="45"/>
    </location>
</feature>
<evidence type="ECO:0000313" key="9">
    <source>
        <dbReference type="Proteomes" id="UP000623958"/>
    </source>
</evidence>
<sequence length="150" mass="16315">MAFAQSPPGPLQRLIKDQRILFLLVGGANTAFSTALFAGLVLLLGPDVPSVVSLGIAWITSLVLVFFVYRRLVFRVTGNGWRDFLRFTSVNIGSLLLNMGALALLADVLGLPAIPTQVAITVLVVVFNYVGHKYFSFRRAPEPPTGENKE</sequence>
<dbReference type="GO" id="GO:0005886">
    <property type="term" value="C:plasma membrane"/>
    <property type="evidence" value="ECO:0007669"/>
    <property type="project" value="TreeGrafter"/>
</dbReference>
<gene>
    <name evidence="8" type="ORF">GCM10009090_27270</name>
</gene>
<evidence type="ECO:0000256" key="5">
    <source>
        <dbReference type="ARBA" id="ARBA00023136"/>
    </source>
</evidence>
<evidence type="ECO:0000259" key="7">
    <source>
        <dbReference type="Pfam" id="PF04138"/>
    </source>
</evidence>
<evidence type="ECO:0000256" key="2">
    <source>
        <dbReference type="ARBA" id="ARBA00009399"/>
    </source>
</evidence>
<keyword evidence="9" id="KW-1185">Reference proteome</keyword>
<evidence type="ECO:0000256" key="1">
    <source>
        <dbReference type="ARBA" id="ARBA00004141"/>
    </source>
</evidence>
<evidence type="ECO:0000256" key="4">
    <source>
        <dbReference type="ARBA" id="ARBA00022989"/>
    </source>
</evidence>
<dbReference type="PANTHER" id="PTHR38459">
    <property type="entry name" value="PROPHAGE BACTOPRENOL-LINKED GLUCOSE TRANSLOCASE HOMOLOG"/>
    <property type="match status" value="1"/>
</dbReference>
<reference evidence="8" key="1">
    <citation type="journal article" date="2014" name="Int. J. Syst. Evol. Microbiol.">
        <title>Complete genome sequence of Corynebacterium casei LMG S-19264T (=DSM 44701T), isolated from a smear-ripened cheese.</title>
        <authorList>
            <consortium name="US DOE Joint Genome Institute (JGI-PGF)"/>
            <person name="Walter F."/>
            <person name="Albersmeier A."/>
            <person name="Kalinowski J."/>
            <person name="Ruckert C."/>
        </authorList>
    </citation>
    <scope>NUCLEOTIDE SEQUENCE</scope>
    <source>
        <strain evidence="8">JCM 13306</strain>
    </source>
</reference>
<dbReference type="Pfam" id="PF04138">
    <property type="entry name" value="GtrA_DPMS_TM"/>
    <property type="match status" value="1"/>
</dbReference>
<feature type="transmembrane region" description="Helical" evidence="6">
    <location>
        <begin position="51"/>
        <end position="72"/>
    </location>
</feature>
<dbReference type="GO" id="GO:0000271">
    <property type="term" value="P:polysaccharide biosynthetic process"/>
    <property type="evidence" value="ECO:0007669"/>
    <property type="project" value="InterPro"/>
</dbReference>
<dbReference type="Proteomes" id="UP000623958">
    <property type="component" value="Unassembled WGS sequence"/>
</dbReference>
<feature type="transmembrane region" description="Helical" evidence="6">
    <location>
        <begin position="84"/>
        <end position="106"/>
    </location>
</feature>
<comment type="caution">
    <text evidence="8">The sequence shown here is derived from an EMBL/GenBank/DDBJ whole genome shotgun (WGS) entry which is preliminary data.</text>
</comment>
<accession>A0A919F9G1</accession>
<evidence type="ECO:0000313" key="8">
    <source>
        <dbReference type="EMBL" id="GHH56877.1"/>
    </source>
</evidence>
<evidence type="ECO:0000256" key="6">
    <source>
        <dbReference type="SAM" id="Phobius"/>
    </source>
</evidence>
<feature type="domain" description="GtrA/DPMS transmembrane" evidence="7">
    <location>
        <begin position="22"/>
        <end position="137"/>
    </location>
</feature>
<dbReference type="AlphaFoldDB" id="A0A919F9G1"/>
<proteinExistence type="inferred from homology"/>
<dbReference type="InterPro" id="IPR051401">
    <property type="entry name" value="GtrA_CellWall_Glycosyl"/>
</dbReference>
<evidence type="ECO:0000256" key="3">
    <source>
        <dbReference type="ARBA" id="ARBA00022692"/>
    </source>
</evidence>
<keyword evidence="5 6" id="KW-0472">Membrane</keyword>
<organism evidence="8 9">
    <name type="scientific">Xanthomonas boreopolis</name>
    <dbReference type="NCBI Taxonomy" id="86183"/>
    <lineage>
        <taxon>Bacteria</taxon>
        <taxon>Pseudomonadati</taxon>
        <taxon>Pseudomonadota</taxon>
        <taxon>Gammaproteobacteria</taxon>
        <taxon>Lysobacterales</taxon>
        <taxon>Lysobacteraceae</taxon>
        <taxon>Xanthomonas</taxon>
    </lineage>
</organism>
<keyword evidence="4 6" id="KW-1133">Transmembrane helix</keyword>
<reference evidence="8" key="2">
    <citation type="submission" date="2020-09" db="EMBL/GenBank/DDBJ databases">
        <authorList>
            <person name="Sun Q."/>
            <person name="Ohkuma M."/>
        </authorList>
    </citation>
    <scope>NUCLEOTIDE SEQUENCE</scope>
    <source>
        <strain evidence="8">JCM 13306</strain>
    </source>
</reference>
<dbReference type="EMBL" id="BNBA01000023">
    <property type="protein sequence ID" value="GHH56877.1"/>
    <property type="molecule type" value="Genomic_DNA"/>
</dbReference>
<feature type="transmembrane region" description="Helical" evidence="6">
    <location>
        <begin position="112"/>
        <end position="130"/>
    </location>
</feature>
<comment type="similarity">
    <text evidence="2">Belongs to the GtrA family.</text>
</comment>
<comment type="subcellular location">
    <subcellularLocation>
        <location evidence="1">Membrane</location>
        <topology evidence="1">Multi-pass membrane protein</topology>
    </subcellularLocation>
</comment>